<feature type="domain" description="IBB" evidence="5">
    <location>
        <begin position="1"/>
        <end position="58"/>
    </location>
</feature>
<dbReference type="GO" id="GO:0061608">
    <property type="term" value="F:nuclear import signal receptor activity"/>
    <property type="evidence" value="ECO:0007669"/>
    <property type="project" value="InterPro"/>
</dbReference>
<dbReference type="Pfam" id="PF00514">
    <property type="entry name" value="Arm"/>
    <property type="match status" value="4"/>
</dbReference>
<comment type="similarity">
    <text evidence="1">Belongs to the importin alpha family.</text>
</comment>
<dbReference type="GeneTree" id="ENSGT01050000244891"/>
<reference evidence="6" key="3">
    <citation type="submission" date="2025-09" db="UniProtKB">
        <authorList>
            <consortium name="Ensembl"/>
        </authorList>
    </citation>
    <scope>IDENTIFICATION</scope>
</reference>
<dbReference type="InterPro" id="IPR036975">
    <property type="entry name" value="Importin-a_IBB_sf"/>
</dbReference>
<evidence type="ECO:0000259" key="5">
    <source>
        <dbReference type="PROSITE" id="PS51214"/>
    </source>
</evidence>
<accession>A0AAQ6IS08</accession>
<reference evidence="6 7" key="1">
    <citation type="submission" date="2021-04" db="EMBL/GenBank/DDBJ databases">
        <authorList>
            <consortium name="Wellcome Sanger Institute Data Sharing"/>
        </authorList>
    </citation>
    <scope>NUCLEOTIDE SEQUENCE [LARGE SCALE GENOMIC DNA]</scope>
</reference>
<proteinExistence type="inferred from homology"/>
<keyword evidence="7" id="KW-1185">Reference proteome</keyword>
<dbReference type="InterPro" id="IPR032413">
    <property type="entry name" value="Arm_3"/>
</dbReference>
<dbReference type="SMART" id="SM00185">
    <property type="entry name" value="ARM"/>
    <property type="match status" value="5"/>
</dbReference>
<dbReference type="InterPro" id="IPR016024">
    <property type="entry name" value="ARM-type_fold"/>
</dbReference>
<reference evidence="6" key="2">
    <citation type="submission" date="2025-08" db="UniProtKB">
        <authorList>
            <consortium name="Ensembl"/>
        </authorList>
    </citation>
    <scope>IDENTIFICATION</scope>
</reference>
<dbReference type="FunFam" id="1.20.5.690:FF:000004">
    <property type="entry name" value="Importin subunit alpha"/>
    <property type="match status" value="1"/>
</dbReference>
<keyword evidence="3" id="KW-0653">Protein transport</keyword>
<dbReference type="Ensembl" id="ENSATET00000080534.1">
    <property type="protein sequence ID" value="ENSATEP00000076772.1"/>
    <property type="gene ID" value="ENSATEG00000032240.1"/>
</dbReference>
<evidence type="ECO:0000256" key="4">
    <source>
        <dbReference type="PROSITE-ProRule" id="PRU00561"/>
    </source>
</evidence>
<name>A0AAQ6IS08_ANATE</name>
<evidence type="ECO:0000256" key="1">
    <source>
        <dbReference type="ARBA" id="ARBA00010394"/>
    </source>
</evidence>
<gene>
    <name evidence="6" type="primary">KPNA4</name>
</gene>
<dbReference type="Proteomes" id="UP000265040">
    <property type="component" value="Chromosome 13"/>
</dbReference>
<evidence type="ECO:0000256" key="2">
    <source>
        <dbReference type="ARBA" id="ARBA00022448"/>
    </source>
</evidence>
<dbReference type="InterPro" id="IPR000225">
    <property type="entry name" value="Armadillo"/>
</dbReference>
<dbReference type="Pfam" id="PF16186">
    <property type="entry name" value="Arm_3"/>
    <property type="match status" value="1"/>
</dbReference>
<dbReference type="AlphaFoldDB" id="A0AAQ6IS08"/>
<dbReference type="PROSITE" id="PS51214">
    <property type="entry name" value="IBB"/>
    <property type="match status" value="1"/>
</dbReference>
<dbReference type="Gene3D" id="1.25.10.10">
    <property type="entry name" value="Leucine-rich Repeat Variant"/>
    <property type="match status" value="2"/>
</dbReference>
<dbReference type="Gene3D" id="1.20.5.690">
    <property type="entry name" value="Importin-alpha, importin-beta-binding domain"/>
    <property type="match status" value="1"/>
</dbReference>
<evidence type="ECO:0000256" key="3">
    <source>
        <dbReference type="ARBA" id="ARBA00022927"/>
    </source>
</evidence>
<dbReference type="SUPFAM" id="SSF48371">
    <property type="entry name" value="ARM repeat"/>
    <property type="match status" value="1"/>
</dbReference>
<sequence length="429" mass="47823">MADNEKLDNQRLKNFKNKGRDLETMRRQRTEVVVELRKNKRDEHLLKRRNVPHEDICEDSDVDGDFKSQNTSLEAIVQNATSDNQGVQLSAVQAARKLLSSDRNPPIDDLIKSGILPILVHLQVGLLPLLLHSPHQNVCEQAVWALGNIIGDGPQCRDYVISLGVVKPLLSFISPSIPITFLRNVTWVMVNLCRHKDPPPPMETIQEILPALCVLIHHTDVSTAALRAVGNIVTGTDEQTQVVLNCDALSHFPALLTHPKEKINKEAVWFLSNITAGNQQQVQAVIDAKLVPMIIHLYLIYINLTISGRKDQVAHLIEKQVIPPFCNLLTVKDAQVVQVVLDGLSNILKMADDEAETIANLIEECGGLEKVEQLQNHENEDIYKLAYEIIDQFFSSDDIDEDTSLVPEAIQGGTYGFNSANVPAEGFQF</sequence>
<dbReference type="GO" id="GO:0006606">
    <property type="term" value="P:protein import into nucleus"/>
    <property type="evidence" value="ECO:0007669"/>
    <property type="project" value="InterPro"/>
</dbReference>
<keyword evidence="2 4" id="KW-0813">Transport</keyword>
<dbReference type="InterPro" id="IPR011989">
    <property type="entry name" value="ARM-like"/>
</dbReference>
<evidence type="ECO:0000313" key="7">
    <source>
        <dbReference type="Proteomes" id="UP000265040"/>
    </source>
</evidence>
<dbReference type="PANTHER" id="PTHR23316">
    <property type="entry name" value="IMPORTIN ALPHA"/>
    <property type="match status" value="1"/>
</dbReference>
<dbReference type="InterPro" id="IPR002652">
    <property type="entry name" value="Importin-a_IBB"/>
</dbReference>
<evidence type="ECO:0000313" key="6">
    <source>
        <dbReference type="Ensembl" id="ENSATEP00000076772.1"/>
    </source>
</evidence>
<organism evidence="6 7">
    <name type="scientific">Anabas testudineus</name>
    <name type="common">Climbing perch</name>
    <name type="synonym">Anthias testudineus</name>
    <dbReference type="NCBI Taxonomy" id="64144"/>
    <lineage>
        <taxon>Eukaryota</taxon>
        <taxon>Metazoa</taxon>
        <taxon>Chordata</taxon>
        <taxon>Craniata</taxon>
        <taxon>Vertebrata</taxon>
        <taxon>Euteleostomi</taxon>
        <taxon>Actinopterygii</taxon>
        <taxon>Neopterygii</taxon>
        <taxon>Teleostei</taxon>
        <taxon>Neoteleostei</taxon>
        <taxon>Acanthomorphata</taxon>
        <taxon>Anabantaria</taxon>
        <taxon>Anabantiformes</taxon>
        <taxon>Anabantoidei</taxon>
        <taxon>Anabantidae</taxon>
        <taxon>Anabas</taxon>
    </lineage>
</organism>
<dbReference type="Pfam" id="PF01749">
    <property type="entry name" value="IBB"/>
    <property type="match status" value="1"/>
</dbReference>
<protein>
    <recommendedName>
        <fullName evidence="5">IBB domain-containing protein</fullName>
    </recommendedName>
</protein>